<evidence type="ECO:0000313" key="1">
    <source>
        <dbReference type="EMBL" id="MCL1125100.1"/>
    </source>
</evidence>
<dbReference type="RefSeq" id="WP_248940382.1">
    <property type="nucleotide sequence ID" value="NZ_JAKIKS010000039.1"/>
</dbReference>
<organism evidence="1 2">
    <name type="scientific">Shewanella surugensis</name>
    <dbReference type="NCBI Taxonomy" id="212020"/>
    <lineage>
        <taxon>Bacteria</taxon>
        <taxon>Pseudomonadati</taxon>
        <taxon>Pseudomonadota</taxon>
        <taxon>Gammaproteobacteria</taxon>
        <taxon>Alteromonadales</taxon>
        <taxon>Shewanellaceae</taxon>
        <taxon>Shewanella</taxon>
    </lineage>
</organism>
<sequence length="177" mass="19592">MSFKKNLFTPIFVFFITSLFSYSVMAKNIEASKPQIQQKITPATAKQWLFVLSADKGKIRYQKSNTSYELSLTDIDKGVIAITDESFSETKMIPSNHFLKEFNKIFSNGAPNAVLTYSGLLTGKTSPPIAIIIQSVTVIPDIKVILSVHPLSTNIDIPKGNINEVKLFIDSSSEANL</sequence>
<dbReference type="EMBL" id="JAKIKS010000039">
    <property type="protein sequence ID" value="MCL1125100.1"/>
    <property type="molecule type" value="Genomic_DNA"/>
</dbReference>
<protein>
    <recommendedName>
        <fullName evidence="3">YceI family protein</fullName>
    </recommendedName>
</protein>
<proteinExistence type="predicted"/>
<keyword evidence="2" id="KW-1185">Reference proteome</keyword>
<reference evidence="1 2" key="1">
    <citation type="submission" date="2022-01" db="EMBL/GenBank/DDBJ databases">
        <title>Whole genome-based taxonomy of the Shewanellaceae.</title>
        <authorList>
            <person name="Martin-Rodriguez A.J."/>
        </authorList>
    </citation>
    <scope>NUCLEOTIDE SEQUENCE [LARGE SCALE GENOMIC DNA]</scope>
    <source>
        <strain evidence="1 2">DSM 17177</strain>
    </source>
</reference>
<name>A0ABT0LC64_9GAMM</name>
<comment type="caution">
    <text evidence="1">The sequence shown here is derived from an EMBL/GenBank/DDBJ whole genome shotgun (WGS) entry which is preliminary data.</text>
</comment>
<evidence type="ECO:0000313" key="2">
    <source>
        <dbReference type="Proteomes" id="UP001203423"/>
    </source>
</evidence>
<accession>A0ABT0LC64</accession>
<gene>
    <name evidence="1" type="ORF">L2764_11590</name>
</gene>
<dbReference type="Proteomes" id="UP001203423">
    <property type="component" value="Unassembled WGS sequence"/>
</dbReference>
<evidence type="ECO:0008006" key="3">
    <source>
        <dbReference type="Google" id="ProtNLM"/>
    </source>
</evidence>